<organism evidence="3">
    <name type="scientific">Leucothrix mucor</name>
    <dbReference type="NCBI Taxonomy" id="45248"/>
    <lineage>
        <taxon>Bacteria</taxon>
        <taxon>Pseudomonadati</taxon>
        <taxon>Pseudomonadota</taxon>
        <taxon>Gammaproteobacteria</taxon>
        <taxon>Thiotrichales</taxon>
        <taxon>Thiotrichaceae</taxon>
        <taxon>Leucothrix</taxon>
    </lineage>
</organism>
<keyword evidence="1" id="KW-0732">Signal</keyword>
<proteinExistence type="predicted"/>
<comment type="caution">
    <text evidence="3">The sequence shown here is derived from an EMBL/GenBank/DDBJ whole genome shotgun (WGS) entry which is preliminary data.</text>
</comment>
<name>A0A7V2SXN6_LEUMU</name>
<dbReference type="Gene3D" id="2.30.42.10">
    <property type="match status" value="1"/>
</dbReference>
<evidence type="ECO:0000259" key="2">
    <source>
        <dbReference type="SMART" id="SM00228"/>
    </source>
</evidence>
<gene>
    <name evidence="3" type="ORF">ENJ51_00895</name>
</gene>
<protein>
    <submittedName>
        <fullName evidence="3">PDZ domain-containing protein</fullName>
    </submittedName>
</protein>
<dbReference type="Pfam" id="PF13180">
    <property type="entry name" value="PDZ_2"/>
    <property type="match status" value="1"/>
</dbReference>
<dbReference type="SUPFAM" id="SSF50156">
    <property type="entry name" value="PDZ domain-like"/>
    <property type="match status" value="1"/>
</dbReference>
<accession>A0A7V2SXN6</accession>
<evidence type="ECO:0000313" key="3">
    <source>
        <dbReference type="EMBL" id="HFC91347.1"/>
    </source>
</evidence>
<feature type="signal peptide" evidence="1">
    <location>
        <begin position="1"/>
        <end position="24"/>
    </location>
</feature>
<sequence length="303" mass="33643">MYKQLFRSAVILLTVVLQAMPALAKLPTDPQQPSQQTIQQQAWLGVSLGAIPAILRSQLASVIPSGQGVMITAVANNSPAAKAGLQQHDVVLNSGDQKIYSSQQLSGLVKAAQPDSNINLTIVREGKVQDIAVTLGKHNKPTVPYGQQQWPQARSPFGSGWQMPSLPRLYPPALQGKQQSPTSWDSFESVQVKTLPDGGYHAEVKYKDSKNNEKSFAFEGKREEIIKQIKAQKDLPEEKKSALLNALNMNSSTIFKQPFFHQGNLFNDPFFQQRFPALNMPDFQHFFQSPRVSPEAYFKDNVL</sequence>
<dbReference type="InterPro" id="IPR001478">
    <property type="entry name" value="PDZ"/>
</dbReference>
<feature type="domain" description="PDZ" evidence="2">
    <location>
        <begin position="42"/>
        <end position="126"/>
    </location>
</feature>
<dbReference type="AlphaFoldDB" id="A0A7V2SXN6"/>
<dbReference type="Proteomes" id="UP000885750">
    <property type="component" value="Unassembled WGS sequence"/>
</dbReference>
<evidence type="ECO:0000256" key="1">
    <source>
        <dbReference type="SAM" id="SignalP"/>
    </source>
</evidence>
<dbReference type="EMBL" id="DRMS01000034">
    <property type="protein sequence ID" value="HFC91347.1"/>
    <property type="molecule type" value="Genomic_DNA"/>
</dbReference>
<feature type="chain" id="PRO_5031504952" evidence="1">
    <location>
        <begin position="25"/>
        <end position="303"/>
    </location>
</feature>
<dbReference type="InterPro" id="IPR036034">
    <property type="entry name" value="PDZ_sf"/>
</dbReference>
<dbReference type="SMART" id="SM00228">
    <property type="entry name" value="PDZ"/>
    <property type="match status" value="1"/>
</dbReference>
<reference evidence="3" key="1">
    <citation type="journal article" date="2020" name="mSystems">
        <title>Genome- and Community-Level Interaction Insights into Carbon Utilization and Element Cycling Functions of Hydrothermarchaeota in Hydrothermal Sediment.</title>
        <authorList>
            <person name="Zhou Z."/>
            <person name="Liu Y."/>
            <person name="Xu W."/>
            <person name="Pan J."/>
            <person name="Luo Z.H."/>
            <person name="Li M."/>
        </authorList>
    </citation>
    <scope>NUCLEOTIDE SEQUENCE [LARGE SCALE GENOMIC DNA]</scope>
    <source>
        <strain evidence="3">HyVt-493</strain>
    </source>
</reference>